<dbReference type="AlphaFoldDB" id="A0A3B8WL75"/>
<sequence length="182" mass="19771">LSTLGYLILIGTLNGTTYQFLWPTLPAVQSNAMVLSIPLAILFTLMFSRSFLKLRECSPRLDRLMLATILLNGALALSTMVIDYGTGIRLTVALAIPSCLLLTVVGPLQWARGNPQAVYYTLAWGAVTLGSAITAANKYGLIPTSFFSVYGMQLGSAFQAILLSLALAIRIYHERQEKVLAQ</sequence>
<comment type="caution">
    <text evidence="3">The sequence shown here is derived from an EMBL/GenBank/DDBJ whole genome shotgun (WGS) entry which is preliminary data.</text>
</comment>
<feature type="transmembrane region" description="Helical" evidence="1">
    <location>
        <begin position="32"/>
        <end position="52"/>
    </location>
</feature>
<protein>
    <submittedName>
        <fullName evidence="3">Diguanylate cyclase</fullName>
    </submittedName>
</protein>
<feature type="transmembrane region" description="Helical" evidence="1">
    <location>
        <begin position="147"/>
        <end position="169"/>
    </location>
</feature>
<organism evidence="3 4">
    <name type="scientific">Marinobacter nauticus</name>
    <name type="common">Marinobacter hydrocarbonoclasticus</name>
    <name type="synonym">Marinobacter aquaeolei</name>
    <dbReference type="NCBI Taxonomy" id="2743"/>
    <lineage>
        <taxon>Bacteria</taxon>
        <taxon>Pseudomonadati</taxon>
        <taxon>Pseudomonadota</taxon>
        <taxon>Gammaproteobacteria</taxon>
        <taxon>Pseudomonadales</taxon>
        <taxon>Marinobacteraceae</taxon>
        <taxon>Marinobacter</taxon>
    </lineage>
</organism>
<evidence type="ECO:0000313" key="4">
    <source>
        <dbReference type="Proteomes" id="UP000261325"/>
    </source>
</evidence>
<accession>A0A3B8WL75</accession>
<evidence type="ECO:0000259" key="2">
    <source>
        <dbReference type="Pfam" id="PF07695"/>
    </source>
</evidence>
<dbReference type="Proteomes" id="UP000261325">
    <property type="component" value="Unassembled WGS sequence"/>
</dbReference>
<feature type="non-terminal residue" evidence="3">
    <location>
        <position position="182"/>
    </location>
</feature>
<dbReference type="EMBL" id="DLYI01000263">
    <property type="protein sequence ID" value="HAC29863.1"/>
    <property type="molecule type" value="Genomic_DNA"/>
</dbReference>
<name>A0A3B8WL75_MARNT</name>
<keyword evidence="1" id="KW-0472">Membrane</keyword>
<dbReference type="Pfam" id="PF07695">
    <property type="entry name" value="7TMR-DISM_7TM"/>
    <property type="match status" value="1"/>
</dbReference>
<feature type="transmembrane region" description="Helical" evidence="1">
    <location>
        <begin position="88"/>
        <end position="105"/>
    </location>
</feature>
<feature type="non-terminal residue" evidence="3">
    <location>
        <position position="1"/>
    </location>
</feature>
<keyword evidence="1" id="KW-1133">Transmembrane helix</keyword>
<evidence type="ECO:0000256" key="1">
    <source>
        <dbReference type="SAM" id="Phobius"/>
    </source>
</evidence>
<keyword evidence="1" id="KW-0812">Transmembrane</keyword>
<gene>
    <name evidence="3" type="ORF">DCF82_18970</name>
</gene>
<feature type="domain" description="7TM-DISM receptor extracellular" evidence="2">
    <location>
        <begin position="3"/>
        <end position="170"/>
    </location>
</feature>
<feature type="transmembrane region" description="Helical" evidence="1">
    <location>
        <begin position="117"/>
        <end position="135"/>
    </location>
</feature>
<evidence type="ECO:0000313" key="3">
    <source>
        <dbReference type="EMBL" id="HAC29863.1"/>
    </source>
</evidence>
<feature type="transmembrane region" description="Helical" evidence="1">
    <location>
        <begin position="64"/>
        <end position="82"/>
    </location>
</feature>
<reference evidence="3 4" key="1">
    <citation type="journal article" date="2018" name="Nat. Biotechnol.">
        <title>A standardized bacterial taxonomy based on genome phylogeny substantially revises the tree of life.</title>
        <authorList>
            <person name="Parks D.H."/>
            <person name="Chuvochina M."/>
            <person name="Waite D.W."/>
            <person name="Rinke C."/>
            <person name="Skarshewski A."/>
            <person name="Chaumeil P.A."/>
            <person name="Hugenholtz P."/>
        </authorList>
    </citation>
    <scope>NUCLEOTIDE SEQUENCE [LARGE SCALE GENOMIC DNA]</scope>
    <source>
        <strain evidence="3">UBA9049</strain>
    </source>
</reference>
<proteinExistence type="predicted"/>
<dbReference type="InterPro" id="IPR011623">
    <property type="entry name" value="7TMR_DISM_rcpt_extracell_dom1"/>
</dbReference>